<dbReference type="Proteomes" id="UP000235050">
    <property type="component" value="Unassembled WGS sequence"/>
</dbReference>
<evidence type="ECO:0000313" key="2">
    <source>
        <dbReference type="Proteomes" id="UP000235050"/>
    </source>
</evidence>
<reference evidence="1 2" key="1">
    <citation type="submission" date="2017-07" db="EMBL/GenBank/DDBJ databases">
        <title>Bifidobacterium novel species.</title>
        <authorList>
            <person name="Lugli G.A."/>
            <person name="Milani C."/>
            <person name="Duranti S."/>
            <person name="Mangifesta M."/>
        </authorList>
    </citation>
    <scope>NUCLEOTIDE SEQUENCE [LARGE SCALE GENOMIC DNA]</scope>
    <source>
        <strain evidence="2">Uis1B</strain>
    </source>
</reference>
<accession>A0A2N5J782</accession>
<dbReference type="EMBL" id="NMWU01000048">
    <property type="protein sequence ID" value="PLS30062.1"/>
    <property type="molecule type" value="Genomic_DNA"/>
</dbReference>
<proteinExistence type="predicted"/>
<dbReference type="RefSeq" id="WP_165782868.1">
    <property type="nucleotide sequence ID" value="NZ_NMWU01000048.1"/>
</dbReference>
<protein>
    <submittedName>
        <fullName evidence="1">Uncharacterized protein</fullName>
    </submittedName>
</protein>
<organism evidence="1 2">
    <name type="scientific">Bifidobacterium margollesii</name>
    <dbReference type="NCBI Taxonomy" id="2020964"/>
    <lineage>
        <taxon>Bacteria</taxon>
        <taxon>Bacillati</taxon>
        <taxon>Actinomycetota</taxon>
        <taxon>Actinomycetes</taxon>
        <taxon>Bifidobacteriales</taxon>
        <taxon>Bifidobacteriaceae</taxon>
        <taxon>Bifidobacterium</taxon>
    </lineage>
</organism>
<evidence type="ECO:0000313" key="1">
    <source>
        <dbReference type="EMBL" id="PLS30062.1"/>
    </source>
</evidence>
<keyword evidence="2" id="KW-1185">Reference proteome</keyword>
<dbReference type="AlphaFoldDB" id="A0A2N5J782"/>
<gene>
    <name evidence="1" type="ORF">Uis1B_2113</name>
</gene>
<comment type="caution">
    <text evidence="1">The sequence shown here is derived from an EMBL/GenBank/DDBJ whole genome shotgun (WGS) entry which is preliminary data.</text>
</comment>
<name>A0A2N5J782_9BIFI</name>
<sequence length="53" mass="5426">MKHKLLTSIAGLGFSLAAGASAFAGFAPWITALLALCAGLDCLRLGLFGCRDD</sequence>